<feature type="region of interest" description="Disordered" evidence="1">
    <location>
        <begin position="454"/>
        <end position="577"/>
    </location>
</feature>
<accession>A0AAE0CF95</accession>
<sequence length="725" mass="82354">MRKRKDCAGKCTTCEILTKQRRAVKDLEDLEDWKTLNDAHRRDYRNERAQYNNTRADSANQFGISDSYCFDGAANNNTVCPHFPVKVKAMSDKAGRFFHLHLQAVVMHGTVLCMCLLMPWVPGKDVNMCLTTLNILLRYVVENTERHFRQTCHVQMDGGSENWNRHVFAFFCILVHHGLYKEIYLHRLPVGHSHNDVDGFFGLLKMLLWDRKVHTWCFYVAPDKLVRAKYKFGDRFKEWLPSGVDEDPNLGLIICTTYPDVDSAPGYMDNPEWKRKGKGNKVLDMEQTTRSCPLGLRAATPDLVSQQRHEELKATFPLPLKVEAVRERHPERLPPKWDLSQLLTRAHTRASTVKCDGILKTRYAKAEQFNVCFDGVAHKKQVVEKEVLKNIDINEVVAFMREAKYCTELISRRYEDKHLHRVLSERNAELRGLTTKTKKLERLIQLLKAEDAGEEAPAVRAEAEEAGEEAPAVRAEAGVREANGKRSRRGDPPAARKRFSGAQRQNRARRTSPASEGDSDDTDMEMDLATRSRSRQVAARKKKPGKQPKQQKQPSSREGTDDGDDEHSSGVDESLYDRGMRLASQKEHLAADYRFEDMTVGSYAVTVAGGGASDKCWFNVMLPDGGKSLPLHFVEVVGQHASRKEITWKFWLPAQSRRTFETVEQLCEAGAFVRGARTLRMKSTFDVNEVLTCWDETAKSGVQGGIPGCEEKAELLKALLEISEE</sequence>
<feature type="compositionally biased region" description="Basic residues" evidence="1">
    <location>
        <begin position="532"/>
        <end position="546"/>
    </location>
</feature>
<name>A0AAE0CF95_9CHLO</name>
<protein>
    <recommendedName>
        <fullName evidence="3">DUF7869 domain-containing protein</fullName>
    </recommendedName>
</protein>
<comment type="caution">
    <text evidence="4">The sequence shown here is derived from an EMBL/GenBank/DDBJ whole genome shotgun (WGS) entry which is preliminary data.</text>
</comment>
<evidence type="ECO:0000259" key="3">
    <source>
        <dbReference type="Pfam" id="PF25273"/>
    </source>
</evidence>
<reference evidence="4 5" key="1">
    <citation type="journal article" date="2015" name="Genome Biol. Evol.">
        <title>Comparative Genomics of a Bacterivorous Green Alga Reveals Evolutionary Causalities and Consequences of Phago-Mixotrophic Mode of Nutrition.</title>
        <authorList>
            <person name="Burns J.A."/>
            <person name="Paasch A."/>
            <person name="Narechania A."/>
            <person name="Kim E."/>
        </authorList>
    </citation>
    <scope>NUCLEOTIDE SEQUENCE [LARGE SCALE GENOMIC DNA]</scope>
    <source>
        <strain evidence="4 5">PLY_AMNH</strain>
    </source>
</reference>
<feature type="compositionally biased region" description="Acidic residues" evidence="1">
    <location>
        <begin position="517"/>
        <end position="526"/>
    </location>
</feature>
<proteinExistence type="predicted"/>
<evidence type="ECO:0000256" key="1">
    <source>
        <dbReference type="SAM" id="MobiDB-lite"/>
    </source>
</evidence>
<keyword evidence="5" id="KW-1185">Reference proteome</keyword>
<dbReference type="Pfam" id="PF25273">
    <property type="entry name" value="DUF7869"/>
    <property type="match status" value="1"/>
</dbReference>
<evidence type="ECO:0000313" key="5">
    <source>
        <dbReference type="Proteomes" id="UP001190700"/>
    </source>
</evidence>
<evidence type="ECO:0000313" key="4">
    <source>
        <dbReference type="EMBL" id="KAK3252777.1"/>
    </source>
</evidence>
<feature type="domain" description="DUF7869" evidence="3">
    <location>
        <begin position="97"/>
        <end position="215"/>
    </location>
</feature>
<dbReference type="InterPro" id="IPR057191">
    <property type="entry name" value="DUF7869"/>
</dbReference>
<keyword evidence="2" id="KW-0812">Transmembrane</keyword>
<keyword evidence="2" id="KW-1133">Transmembrane helix</keyword>
<feature type="compositionally biased region" description="Basic and acidic residues" evidence="1">
    <location>
        <begin position="566"/>
        <end position="577"/>
    </location>
</feature>
<dbReference type="EMBL" id="LGRX02025216">
    <property type="protein sequence ID" value="KAK3252777.1"/>
    <property type="molecule type" value="Genomic_DNA"/>
</dbReference>
<keyword evidence="2" id="KW-0472">Membrane</keyword>
<dbReference type="AlphaFoldDB" id="A0AAE0CF95"/>
<dbReference type="PANTHER" id="PTHR33153">
    <property type="entry name" value="MYND-TYPE DOMAIN-CONTAINING PROTEIN"/>
    <property type="match status" value="1"/>
</dbReference>
<feature type="transmembrane region" description="Helical" evidence="2">
    <location>
        <begin position="100"/>
        <end position="121"/>
    </location>
</feature>
<dbReference type="PANTHER" id="PTHR33153:SF3">
    <property type="entry name" value="TRAFFICKING PROTEIN PARTICLE COMPLEX SUBUNIT 11 DOMAIN-CONTAINING PROTEIN"/>
    <property type="match status" value="1"/>
</dbReference>
<organism evidence="4 5">
    <name type="scientific">Cymbomonas tetramitiformis</name>
    <dbReference type="NCBI Taxonomy" id="36881"/>
    <lineage>
        <taxon>Eukaryota</taxon>
        <taxon>Viridiplantae</taxon>
        <taxon>Chlorophyta</taxon>
        <taxon>Pyramimonadophyceae</taxon>
        <taxon>Pyramimonadales</taxon>
        <taxon>Pyramimonadaceae</taxon>
        <taxon>Cymbomonas</taxon>
    </lineage>
</organism>
<gene>
    <name evidence="4" type="ORF">CYMTET_37952</name>
</gene>
<evidence type="ECO:0000256" key="2">
    <source>
        <dbReference type="SAM" id="Phobius"/>
    </source>
</evidence>
<dbReference type="Proteomes" id="UP001190700">
    <property type="component" value="Unassembled WGS sequence"/>
</dbReference>